<dbReference type="SUPFAM" id="SSF54593">
    <property type="entry name" value="Glyoxalase/Bleomycin resistance protein/Dihydroxybiphenyl dioxygenase"/>
    <property type="match status" value="1"/>
</dbReference>
<dbReference type="EMBL" id="AP023356">
    <property type="protein sequence ID" value="BCJ39640.1"/>
    <property type="molecule type" value="Genomic_DNA"/>
</dbReference>
<dbReference type="InterPro" id="IPR041581">
    <property type="entry name" value="Glyoxalase_6"/>
</dbReference>
<dbReference type="PANTHER" id="PTHR35908">
    <property type="entry name" value="HYPOTHETICAL FUSION PROTEIN"/>
    <property type="match status" value="1"/>
</dbReference>
<evidence type="ECO:0000313" key="3">
    <source>
        <dbReference type="Proteomes" id="UP000676967"/>
    </source>
</evidence>
<dbReference type="Pfam" id="PF18029">
    <property type="entry name" value="Glyoxalase_6"/>
    <property type="match status" value="1"/>
</dbReference>
<dbReference type="RefSeq" id="WP_189335666.1">
    <property type="nucleotide sequence ID" value="NZ_AP023356.1"/>
</dbReference>
<feature type="domain" description="Glyoxalase-like" evidence="1">
    <location>
        <begin position="9"/>
        <end position="113"/>
    </location>
</feature>
<keyword evidence="3" id="KW-1185">Reference proteome</keyword>
<sequence>MPIGRLHHLILDCPDPRGLARFWSGVLGEPITYDDGDFVVVSADTTTSGMAFQRSPDQRAATWPDPAVPQQMHVDVMVDDVVAAGEAVLALGAVRLAGEGVFADPAGHPFCLIPRPGWARPVG</sequence>
<protein>
    <submittedName>
        <fullName evidence="2">Glyoxalase</fullName>
    </submittedName>
</protein>
<dbReference type="Gene3D" id="3.10.180.10">
    <property type="entry name" value="2,3-Dihydroxybiphenyl 1,2-Dioxygenase, domain 1"/>
    <property type="match status" value="1"/>
</dbReference>
<dbReference type="Proteomes" id="UP000676967">
    <property type="component" value="Chromosome"/>
</dbReference>
<evidence type="ECO:0000259" key="1">
    <source>
        <dbReference type="Pfam" id="PF18029"/>
    </source>
</evidence>
<reference evidence="2 3" key="1">
    <citation type="submission" date="2020-08" db="EMBL/GenBank/DDBJ databases">
        <title>Whole genome shotgun sequence of Actinoplanes ianthinogenes NBRC 13996.</title>
        <authorList>
            <person name="Komaki H."/>
            <person name="Tamura T."/>
        </authorList>
    </citation>
    <scope>NUCLEOTIDE SEQUENCE [LARGE SCALE GENOMIC DNA]</scope>
    <source>
        <strain evidence="2 3">NBRC 13996</strain>
    </source>
</reference>
<dbReference type="PANTHER" id="PTHR35908:SF1">
    <property type="entry name" value="CONSERVED PROTEIN"/>
    <property type="match status" value="1"/>
</dbReference>
<gene>
    <name evidence="2" type="ORF">Aiant_02970</name>
</gene>
<accession>A0ABM7LK36</accession>
<organism evidence="2 3">
    <name type="scientific">Actinoplanes ianthinogenes</name>
    <dbReference type="NCBI Taxonomy" id="122358"/>
    <lineage>
        <taxon>Bacteria</taxon>
        <taxon>Bacillati</taxon>
        <taxon>Actinomycetota</taxon>
        <taxon>Actinomycetes</taxon>
        <taxon>Micromonosporales</taxon>
        <taxon>Micromonosporaceae</taxon>
        <taxon>Actinoplanes</taxon>
    </lineage>
</organism>
<evidence type="ECO:0000313" key="2">
    <source>
        <dbReference type="EMBL" id="BCJ39640.1"/>
    </source>
</evidence>
<proteinExistence type="predicted"/>
<name>A0ABM7LK36_9ACTN</name>
<dbReference type="InterPro" id="IPR029068">
    <property type="entry name" value="Glyas_Bleomycin-R_OHBP_Dase"/>
</dbReference>